<dbReference type="PANTHER" id="PTHR30483">
    <property type="entry name" value="LEUCINE-SPECIFIC-BINDING PROTEIN"/>
    <property type="match status" value="1"/>
</dbReference>
<reference evidence="3" key="1">
    <citation type="journal article" date="2020" name="mSystems">
        <title>Genome- and Community-Level Interaction Insights into Carbon Utilization and Element Cycling Functions of Hydrothermarchaeota in Hydrothermal Sediment.</title>
        <authorList>
            <person name="Zhou Z."/>
            <person name="Liu Y."/>
            <person name="Xu W."/>
            <person name="Pan J."/>
            <person name="Luo Z.H."/>
            <person name="Li M."/>
        </authorList>
    </citation>
    <scope>NUCLEOTIDE SEQUENCE [LARGE SCALE GENOMIC DNA]</scope>
    <source>
        <strain evidence="3">SpSt-618</strain>
    </source>
</reference>
<feature type="domain" description="Leucine-binding protein" evidence="2">
    <location>
        <begin position="4"/>
        <end position="322"/>
    </location>
</feature>
<organism evidence="3">
    <name type="scientific">Ignisphaera aggregans</name>
    <dbReference type="NCBI Taxonomy" id="334771"/>
    <lineage>
        <taxon>Archaea</taxon>
        <taxon>Thermoproteota</taxon>
        <taxon>Thermoprotei</taxon>
        <taxon>Desulfurococcales</taxon>
        <taxon>Desulfurococcaceae</taxon>
        <taxon>Ignisphaera</taxon>
    </lineage>
</organism>
<comment type="caution">
    <text evidence="3">The sequence shown here is derived from an EMBL/GenBank/DDBJ whole genome shotgun (WGS) entry which is preliminary data.</text>
</comment>
<dbReference type="EMBL" id="DTAI01000042">
    <property type="protein sequence ID" value="HGN36157.1"/>
    <property type="molecule type" value="Genomic_DNA"/>
</dbReference>
<sequence>MPLGGAKLKLIVEDSKDTIEGAKLAAEKLISTEAVPIIVGAYISRHTAGMAEVTERSRVILVADALVDFLSESGWKYFFRAAPKASVHGATAVDFVVETAKKKGVEVKTIAILNEDSVFGRYVALGAKKRALDLGLSIVAEIEYPYDITDMTPIVTKLISANPDVVISVPYFYDGVLFAKTVKEMGFKPKFIAGAGGCGYSDPDSIKAAGVAVEYFSQTYSYDPAKNTPYNKKFVEDFEKRYGKIPTEAGGIIVYSLWTIKEALELAATLNPKDPLNPDNLREAFLRVDIKSGPAADTYPSGRIKFDVKGDNMYAKAVVLQVIEGKPWLVYPFETAQREPVFPRP</sequence>
<evidence type="ECO:0000313" key="3">
    <source>
        <dbReference type="EMBL" id="HGN36157.1"/>
    </source>
</evidence>
<evidence type="ECO:0000259" key="2">
    <source>
        <dbReference type="Pfam" id="PF13458"/>
    </source>
</evidence>
<name>A0A7J3I6C8_9CREN</name>
<protein>
    <recommendedName>
        <fullName evidence="2">Leucine-binding protein domain-containing protein</fullName>
    </recommendedName>
</protein>
<dbReference type="Pfam" id="PF13458">
    <property type="entry name" value="Peripla_BP_6"/>
    <property type="match status" value="1"/>
</dbReference>
<keyword evidence="1" id="KW-0732">Signal</keyword>
<proteinExistence type="predicted"/>
<dbReference type="InterPro" id="IPR028081">
    <property type="entry name" value="Leu-bd"/>
</dbReference>
<evidence type="ECO:0000256" key="1">
    <source>
        <dbReference type="ARBA" id="ARBA00022729"/>
    </source>
</evidence>
<dbReference type="CDD" id="cd06340">
    <property type="entry name" value="PBP1_ABC_ligand_binding-like"/>
    <property type="match status" value="1"/>
</dbReference>
<dbReference type="AlphaFoldDB" id="A0A7J3I6C8"/>
<dbReference type="Gene3D" id="3.40.50.2300">
    <property type="match status" value="2"/>
</dbReference>
<dbReference type="InterPro" id="IPR051010">
    <property type="entry name" value="BCAA_transport"/>
</dbReference>
<dbReference type="InterPro" id="IPR028082">
    <property type="entry name" value="Peripla_BP_I"/>
</dbReference>
<gene>
    <name evidence="3" type="ORF">ENT87_01195</name>
</gene>
<accession>A0A7J3I6C8</accession>
<dbReference type="SUPFAM" id="SSF53822">
    <property type="entry name" value="Periplasmic binding protein-like I"/>
    <property type="match status" value="1"/>
</dbReference>